<dbReference type="OMA" id="STWNDVI"/>
<sequence length="759" mass="88009">MWIFFYFYLALFLPFSQACSSFFSRIFENQDLYSRYPSLIKINVSEYPLIRRDENVVENIHGNKILDPYRYLENLQNNETTNFIIELNKLSKKYLERPRYKNVIKDKIVEYSNFEHYGAFAKYGDYYYYRHNSGNQDNDSFYRKKNLNDRGKLFLDASKIANNNFTTLNYKGFSSDGSIMIYEESINNSDSKTIKFKNVNGKELSDVLTNVVISNLAFIFNNKGFIYSSFPDNNKNDGKNTMSKNEYHSLYYHKMGTSQKEDIIIVDFPYDKNMYTLGYTSDDGKILFVNFNKGPNLGNMVYYYNLSTIDENDLTEKLSLKPLFEIADANYEIIDYYGNNIIVLTDKNAPIKKVVSVNFEDAYKGETAWKTLIKEVKNRNILTITLIGQEFILLNCLEDVKSSLYVYNKMTGELIKKINIEPGIIKEIYGNKKSNEFFISLTSPISPSIVYRGFINVTTIPITIELKKIPETIPKIIDVNEFVVNQIFYNSKDKKNVSMFLFHKKNIKLDGNNPVLLEGYGGFGYLKTPIFSPSKIMFVKHFNGISCIANVRGGGEYGKEWHFDGMLHKKQNSFDDFISAAEYLISNNYTNPSKLAIRGVSNGGLLAAVVLQQRPDLLGSVIIKSGILDMLRFHKFTSNNEWTAEYGDPEIKEDFNYLMKYSPLHNLKLPSNSSQWPSIFLHIGKKDEKVTPVHTLKYIAQLYYVLQQANRYQTNPILADIEETTEHNKTNLINKDMDITAKEYLFLQQTLNLRWRNEN</sequence>
<dbReference type="Proteomes" id="UP000035682">
    <property type="component" value="Unplaced"/>
</dbReference>
<evidence type="ECO:0000256" key="7">
    <source>
        <dbReference type="RuleBase" id="RU368024"/>
    </source>
</evidence>
<gene>
    <name evidence="11 13 14" type="ORF">SRAE_2000399000</name>
</gene>
<dbReference type="GO" id="GO:0005829">
    <property type="term" value="C:cytosol"/>
    <property type="evidence" value="ECO:0007669"/>
    <property type="project" value="TreeGrafter"/>
</dbReference>
<keyword evidence="4 7" id="KW-0645">Protease</keyword>
<feature type="signal peptide" evidence="8">
    <location>
        <begin position="1"/>
        <end position="18"/>
    </location>
</feature>
<protein>
    <recommendedName>
        <fullName evidence="3 7">Prolyl endopeptidase</fullName>
        <ecNumber evidence="7">3.4.21.-</ecNumber>
    </recommendedName>
</protein>
<dbReference type="InterPro" id="IPR051167">
    <property type="entry name" value="Prolyl_oligopep/macrocyclase"/>
</dbReference>
<evidence type="ECO:0000256" key="5">
    <source>
        <dbReference type="ARBA" id="ARBA00022801"/>
    </source>
</evidence>
<dbReference type="CTD" id="36381710"/>
<organism evidence="11">
    <name type="scientific">Strongyloides ratti</name>
    <name type="common">Parasitic roundworm</name>
    <dbReference type="NCBI Taxonomy" id="34506"/>
    <lineage>
        <taxon>Eukaryota</taxon>
        <taxon>Metazoa</taxon>
        <taxon>Ecdysozoa</taxon>
        <taxon>Nematoda</taxon>
        <taxon>Chromadorea</taxon>
        <taxon>Rhabditida</taxon>
        <taxon>Tylenchina</taxon>
        <taxon>Panagrolaimomorpha</taxon>
        <taxon>Strongyloidoidea</taxon>
        <taxon>Strongyloididae</taxon>
        <taxon>Strongyloides</taxon>
    </lineage>
</organism>
<proteinExistence type="inferred from homology"/>
<evidence type="ECO:0000256" key="1">
    <source>
        <dbReference type="ARBA" id="ARBA00001070"/>
    </source>
</evidence>
<comment type="similarity">
    <text evidence="2 7">Belongs to the peptidase S9A family.</text>
</comment>
<accession>A0A090LP95</accession>
<dbReference type="SUPFAM" id="SSF50993">
    <property type="entry name" value="Peptidase/esterase 'gauge' domain"/>
    <property type="match status" value="1"/>
</dbReference>
<dbReference type="Gene3D" id="2.130.10.120">
    <property type="entry name" value="Prolyl oligopeptidase, N-terminal domain"/>
    <property type="match status" value="1"/>
</dbReference>
<keyword evidence="5 7" id="KW-0378">Hydrolase</keyword>
<dbReference type="WormBase" id="SRAE_2000399000">
    <property type="protein sequence ID" value="SRP04978"/>
    <property type="gene ID" value="WBGene00264217"/>
</dbReference>
<name>A0A090LP95_STRRB</name>
<dbReference type="GeneID" id="36381710"/>
<evidence type="ECO:0000256" key="4">
    <source>
        <dbReference type="ARBA" id="ARBA00022670"/>
    </source>
</evidence>
<feature type="chain" id="PRO_5015031086" description="Prolyl endopeptidase" evidence="8">
    <location>
        <begin position="19"/>
        <end position="759"/>
    </location>
</feature>
<dbReference type="InterPro" id="IPR002470">
    <property type="entry name" value="Peptidase_S9A"/>
</dbReference>
<reference evidence="11 12" key="1">
    <citation type="submission" date="2014-09" db="EMBL/GenBank/DDBJ databases">
        <authorList>
            <person name="Martin A.A."/>
        </authorList>
    </citation>
    <scope>NUCLEOTIDE SEQUENCE</scope>
    <source>
        <strain evidence="12">ED321</strain>
        <strain evidence="11">ED321 Heterogonic</strain>
    </source>
</reference>
<dbReference type="EC" id="3.4.21.-" evidence="7"/>
<evidence type="ECO:0000256" key="2">
    <source>
        <dbReference type="ARBA" id="ARBA00005228"/>
    </source>
</evidence>
<evidence type="ECO:0000313" key="11">
    <source>
        <dbReference type="EMBL" id="CEF69340.1"/>
    </source>
</evidence>
<dbReference type="InterPro" id="IPR002471">
    <property type="entry name" value="Pept_S9_AS"/>
</dbReference>
<dbReference type="WBParaSite" id="SRAE_2000399000.1">
    <property type="protein sequence ID" value="SRAE_2000399000.1"/>
    <property type="gene ID" value="WBGene00264217"/>
</dbReference>
<dbReference type="PANTHER" id="PTHR42881:SF2">
    <property type="entry name" value="PROLYL ENDOPEPTIDASE"/>
    <property type="match status" value="1"/>
</dbReference>
<dbReference type="InterPro" id="IPR001375">
    <property type="entry name" value="Peptidase_S9_cat"/>
</dbReference>
<dbReference type="PROSITE" id="PS00708">
    <property type="entry name" value="PRO_ENDOPEP_SER"/>
    <property type="match status" value="1"/>
</dbReference>
<dbReference type="OrthoDB" id="248387at2759"/>
<dbReference type="SUPFAM" id="SSF53474">
    <property type="entry name" value="alpha/beta-Hydrolases"/>
    <property type="match status" value="1"/>
</dbReference>
<dbReference type="InterPro" id="IPR029058">
    <property type="entry name" value="AB_hydrolase_fold"/>
</dbReference>
<keyword evidence="6 7" id="KW-0720">Serine protease</keyword>
<evidence type="ECO:0000313" key="14">
    <source>
        <dbReference type="WormBase" id="SRAE_2000399000"/>
    </source>
</evidence>
<dbReference type="GO" id="GO:0006508">
    <property type="term" value="P:proteolysis"/>
    <property type="evidence" value="ECO:0007669"/>
    <property type="project" value="UniProtKB-KW"/>
</dbReference>
<dbReference type="GO" id="GO:0070012">
    <property type="term" value="F:oligopeptidase activity"/>
    <property type="evidence" value="ECO:0007669"/>
    <property type="project" value="TreeGrafter"/>
</dbReference>
<feature type="domain" description="Peptidase S9 prolyl oligopeptidase catalytic" evidence="9">
    <location>
        <begin position="532"/>
        <end position="752"/>
    </location>
</feature>
<dbReference type="FunFam" id="3.40.50.1820:FF:000005">
    <property type="entry name" value="Prolyl endopeptidase"/>
    <property type="match status" value="1"/>
</dbReference>
<dbReference type="GO" id="GO:0004252">
    <property type="term" value="F:serine-type endopeptidase activity"/>
    <property type="evidence" value="ECO:0007669"/>
    <property type="project" value="UniProtKB-UniRule"/>
</dbReference>
<evidence type="ECO:0000256" key="3">
    <source>
        <dbReference type="ARBA" id="ARBA00016310"/>
    </source>
</evidence>
<dbReference type="Pfam" id="PF00326">
    <property type="entry name" value="Peptidase_S9"/>
    <property type="match status" value="1"/>
</dbReference>
<dbReference type="AlphaFoldDB" id="A0A090LP95"/>
<dbReference type="InterPro" id="IPR023302">
    <property type="entry name" value="Pept_S9A_N"/>
</dbReference>
<feature type="domain" description="Peptidase S9A N-terminal" evidence="10">
    <location>
        <begin position="48"/>
        <end position="452"/>
    </location>
</feature>
<dbReference type="RefSeq" id="XP_024508540.1">
    <property type="nucleotide sequence ID" value="XM_024642805.1"/>
</dbReference>
<dbReference type="Gene3D" id="3.40.50.1820">
    <property type="entry name" value="alpha/beta hydrolase"/>
    <property type="match status" value="1"/>
</dbReference>
<dbReference type="PANTHER" id="PTHR42881">
    <property type="entry name" value="PROLYL ENDOPEPTIDASE"/>
    <property type="match status" value="1"/>
</dbReference>
<evidence type="ECO:0000313" key="12">
    <source>
        <dbReference type="Proteomes" id="UP000035682"/>
    </source>
</evidence>
<evidence type="ECO:0000313" key="13">
    <source>
        <dbReference type="WBParaSite" id="SRAE_2000399000.1"/>
    </source>
</evidence>
<dbReference type="PRINTS" id="PR00862">
    <property type="entry name" value="PROLIGOPTASE"/>
</dbReference>
<evidence type="ECO:0000256" key="8">
    <source>
        <dbReference type="SAM" id="SignalP"/>
    </source>
</evidence>
<evidence type="ECO:0000259" key="10">
    <source>
        <dbReference type="Pfam" id="PF02897"/>
    </source>
</evidence>
<keyword evidence="8" id="KW-0732">Signal</keyword>
<evidence type="ECO:0000259" key="9">
    <source>
        <dbReference type="Pfam" id="PF00326"/>
    </source>
</evidence>
<comment type="catalytic activity">
    <reaction evidence="1">
        <text>Hydrolysis of Pro-|-Xaa &gt;&gt; Ala-|-Xaa in oligopeptides.</text>
        <dbReference type="EC" id="3.4.21.26"/>
    </reaction>
</comment>
<dbReference type="Pfam" id="PF02897">
    <property type="entry name" value="Peptidase_S9_N"/>
    <property type="match status" value="1"/>
</dbReference>
<evidence type="ECO:0000256" key="6">
    <source>
        <dbReference type="ARBA" id="ARBA00022825"/>
    </source>
</evidence>
<reference evidence="13" key="2">
    <citation type="submission" date="2020-12" db="UniProtKB">
        <authorList>
            <consortium name="WormBaseParasite"/>
        </authorList>
    </citation>
    <scope>IDENTIFICATION</scope>
</reference>
<keyword evidence="12" id="KW-1185">Reference proteome</keyword>
<dbReference type="EMBL" id="LN609529">
    <property type="protein sequence ID" value="CEF69340.1"/>
    <property type="molecule type" value="Genomic_DNA"/>
</dbReference>